<dbReference type="InterPro" id="IPR036097">
    <property type="entry name" value="HisK_dim/P_sf"/>
</dbReference>
<dbReference type="PANTHER" id="PTHR45339:SF1">
    <property type="entry name" value="HYBRID SIGNAL TRANSDUCTION HISTIDINE KINASE J"/>
    <property type="match status" value="1"/>
</dbReference>
<dbReference type="InterPro" id="IPR036890">
    <property type="entry name" value="HATPase_C_sf"/>
</dbReference>
<keyword evidence="3 5" id="KW-0597">Phosphoprotein</keyword>
<reference evidence="9" key="1">
    <citation type="submission" date="2016-04" db="EMBL/GenBank/DDBJ databases">
        <authorList>
            <person name="Evans L.H."/>
            <person name="Alamgir A."/>
            <person name="Owens N."/>
            <person name="Weber N.D."/>
            <person name="Virtaneva K."/>
            <person name="Barbian K."/>
            <person name="Babar A."/>
            <person name="Rosenke K."/>
        </authorList>
    </citation>
    <scope>NUCLEOTIDE SEQUENCE</scope>
    <source>
        <strain evidence="9">86</strain>
    </source>
</reference>
<feature type="domain" description="Response regulatory" evidence="7">
    <location>
        <begin position="585"/>
        <end position="705"/>
    </location>
</feature>
<dbReference type="SMART" id="SM00091">
    <property type="entry name" value="PAS"/>
    <property type="match status" value="1"/>
</dbReference>
<dbReference type="SUPFAM" id="SSF55874">
    <property type="entry name" value="ATPase domain of HSP90 chaperone/DNA topoisomerase II/histidine kinase"/>
    <property type="match status" value="1"/>
</dbReference>
<dbReference type="InterPro" id="IPR004358">
    <property type="entry name" value="Sig_transdc_His_kin-like_C"/>
</dbReference>
<dbReference type="Pfam" id="PF02518">
    <property type="entry name" value="HATPase_c"/>
    <property type="match status" value="1"/>
</dbReference>
<evidence type="ECO:0000313" key="9">
    <source>
        <dbReference type="EMBL" id="SBV95760.1"/>
    </source>
</evidence>
<gene>
    <name evidence="9" type="ORF">KL86DPRO_10926</name>
</gene>
<dbReference type="InterPro" id="IPR000014">
    <property type="entry name" value="PAS"/>
</dbReference>
<proteinExistence type="predicted"/>
<evidence type="ECO:0000259" key="7">
    <source>
        <dbReference type="PROSITE" id="PS50110"/>
    </source>
</evidence>
<evidence type="ECO:0000256" key="2">
    <source>
        <dbReference type="ARBA" id="ARBA00012438"/>
    </source>
</evidence>
<dbReference type="SMART" id="SM00388">
    <property type="entry name" value="HisKA"/>
    <property type="match status" value="1"/>
</dbReference>
<evidence type="ECO:0000259" key="6">
    <source>
        <dbReference type="PROSITE" id="PS50109"/>
    </source>
</evidence>
<dbReference type="InterPro" id="IPR001789">
    <property type="entry name" value="Sig_transdc_resp-reg_receiver"/>
</dbReference>
<dbReference type="InterPro" id="IPR011006">
    <property type="entry name" value="CheY-like_superfamily"/>
</dbReference>
<dbReference type="SUPFAM" id="SSF52172">
    <property type="entry name" value="CheY-like"/>
    <property type="match status" value="2"/>
</dbReference>
<dbReference type="InterPro" id="IPR013656">
    <property type="entry name" value="PAS_4"/>
</dbReference>
<accession>A0A212J8K2</accession>
<dbReference type="PROSITE" id="PS50109">
    <property type="entry name" value="HIS_KIN"/>
    <property type="match status" value="1"/>
</dbReference>
<dbReference type="InterPro" id="IPR003594">
    <property type="entry name" value="HATPase_dom"/>
</dbReference>
<dbReference type="PRINTS" id="PR00344">
    <property type="entry name" value="BCTRLSENSOR"/>
</dbReference>
<keyword evidence="9" id="KW-0808">Transferase</keyword>
<keyword evidence="9" id="KW-0418">Kinase</keyword>
<dbReference type="SUPFAM" id="SSF55785">
    <property type="entry name" value="PYP-like sensor domain (PAS domain)"/>
    <property type="match status" value="1"/>
</dbReference>
<dbReference type="Gene3D" id="1.10.287.130">
    <property type="match status" value="1"/>
</dbReference>
<feature type="domain" description="PAS" evidence="8">
    <location>
        <begin position="62"/>
        <end position="99"/>
    </location>
</feature>
<feature type="domain" description="Histidine kinase" evidence="6">
    <location>
        <begin position="204"/>
        <end position="426"/>
    </location>
</feature>
<dbReference type="PANTHER" id="PTHR45339">
    <property type="entry name" value="HYBRID SIGNAL TRANSDUCTION HISTIDINE KINASE J"/>
    <property type="match status" value="1"/>
</dbReference>
<dbReference type="EC" id="2.7.13.3" evidence="2"/>
<dbReference type="AlphaFoldDB" id="A0A212J8K2"/>
<protein>
    <recommendedName>
        <fullName evidence="2">histidine kinase</fullName>
        <ecNumber evidence="2">2.7.13.3</ecNumber>
    </recommendedName>
</protein>
<dbReference type="Gene3D" id="3.30.450.20">
    <property type="entry name" value="PAS domain"/>
    <property type="match status" value="1"/>
</dbReference>
<dbReference type="CDD" id="cd16922">
    <property type="entry name" value="HATPase_EvgS-ArcB-TorS-like"/>
    <property type="match status" value="1"/>
</dbReference>
<dbReference type="CDD" id="cd00082">
    <property type="entry name" value="HisKA"/>
    <property type="match status" value="1"/>
</dbReference>
<comment type="catalytic activity">
    <reaction evidence="1">
        <text>ATP + protein L-histidine = ADP + protein N-phospho-L-histidine.</text>
        <dbReference type="EC" id="2.7.13.3"/>
    </reaction>
</comment>
<keyword evidence="4" id="KW-0902">Two-component regulatory system</keyword>
<dbReference type="GO" id="GO:0000155">
    <property type="term" value="F:phosphorelay sensor kinase activity"/>
    <property type="evidence" value="ECO:0007669"/>
    <property type="project" value="InterPro"/>
</dbReference>
<dbReference type="Gene3D" id="3.30.565.10">
    <property type="entry name" value="Histidine kinase-like ATPase, C-terminal domain"/>
    <property type="match status" value="1"/>
</dbReference>
<dbReference type="SUPFAM" id="SSF47384">
    <property type="entry name" value="Homodimeric domain of signal transducing histidine kinase"/>
    <property type="match status" value="1"/>
</dbReference>
<feature type="domain" description="Response regulatory" evidence="7">
    <location>
        <begin position="445"/>
        <end position="562"/>
    </location>
</feature>
<feature type="modified residue" description="4-aspartylphosphate" evidence="5">
    <location>
        <position position="496"/>
    </location>
</feature>
<dbReference type="InterPro" id="IPR035965">
    <property type="entry name" value="PAS-like_dom_sf"/>
</dbReference>
<dbReference type="PROSITE" id="PS50112">
    <property type="entry name" value="PAS"/>
    <property type="match status" value="1"/>
</dbReference>
<dbReference type="SMART" id="SM00448">
    <property type="entry name" value="REC"/>
    <property type="match status" value="2"/>
</dbReference>
<dbReference type="SMART" id="SM00387">
    <property type="entry name" value="HATPase_c"/>
    <property type="match status" value="1"/>
</dbReference>
<evidence type="ECO:0000259" key="8">
    <source>
        <dbReference type="PROSITE" id="PS50112"/>
    </source>
</evidence>
<dbReference type="Pfam" id="PF00512">
    <property type="entry name" value="HisKA"/>
    <property type="match status" value="1"/>
</dbReference>
<evidence type="ECO:0000256" key="4">
    <source>
        <dbReference type="ARBA" id="ARBA00023012"/>
    </source>
</evidence>
<dbReference type="CDD" id="cd17546">
    <property type="entry name" value="REC_hyHK_CKI1_RcsC-like"/>
    <property type="match status" value="2"/>
</dbReference>
<evidence type="ECO:0000256" key="3">
    <source>
        <dbReference type="ARBA" id="ARBA00022553"/>
    </source>
</evidence>
<feature type="modified residue" description="4-aspartylphosphate" evidence="5">
    <location>
        <position position="636"/>
    </location>
</feature>
<dbReference type="FunFam" id="3.30.565.10:FF:000010">
    <property type="entry name" value="Sensor histidine kinase RcsC"/>
    <property type="match status" value="1"/>
</dbReference>
<evidence type="ECO:0000256" key="5">
    <source>
        <dbReference type="PROSITE-ProRule" id="PRU00169"/>
    </source>
</evidence>
<dbReference type="EMBL" id="FLUQ01000001">
    <property type="protein sequence ID" value="SBV95760.1"/>
    <property type="molecule type" value="Genomic_DNA"/>
</dbReference>
<name>A0A212J8K2_9DELT</name>
<sequence>MFDQDARPDHLTVEDELLFLRQENKRLARQVKSLQGLLDRSRIASAAQAARDAAFSAEKTKQEKYLKLLLENSPDIIIMLDRDGRFAYCTDAFLRQAGFADFSAVNGRAYLDVFKTFADEKWLAHIHAIFTKAMAEKQAVAIEEFLDIGRTNSPRSYSIHFSPMLDEQGNAAAAIALFHDMTSLVRAKEGAEQASKAKGNFLSNMSHEMRTPMNAIIGMANIARTSDSLEKKEYCLGKIAEASTHLLGVINDILDMSKIEAGMFELAYAEIDLERLIMRAANVVTYRIDEKDQNFIVKIDKNTPQFIISDEQRLAQVIANLLSNAVKFTPEQGTITLSVRCQEIQDDICTLLVEVTDTGIGISPEQQEKLFRSFAQADDSISRRFGGTGLGLAISKRIVTMMDGDIRVASTPGEGSTFSFTIKAQRGTQQKVCALPGNVAWKNLHVMAVDDSEDVLEYFSSLSENLGFQCTVAPDGFSACELLEQRAEAPHVIFVDWKMPGMNGVELAREIKRRYGDNAIIIMISANEWTAVEGEAKAAGIVKFIPKPLFASVIVDCITECLRNSCYRPERNLTLQNAGCFAGKRILLAEDIEINREIAISLLEHTGLTIDCAENGVAAFRMAVESDAPYDLILMDIHMPEQDGYETTRKIRELDDPRKRDIPIIAMTANVFREDVEQCLAAGMNAHIGKPLDIDEAMTKLRVYLSA</sequence>
<dbReference type="Pfam" id="PF00072">
    <property type="entry name" value="Response_reg"/>
    <property type="match status" value="2"/>
</dbReference>
<dbReference type="InterPro" id="IPR003661">
    <property type="entry name" value="HisK_dim/P_dom"/>
</dbReference>
<dbReference type="Pfam" id="PF08448">
    <property type="entry name" value="PAS_4"/>
    <property type="match status" value="1"/>
</dbReference>
<organism evidence="9">
    <name type="scientific">uncultured delta proteobacterium</name>
    <dbReference type="NCBI Taxonomy" id="34034"/>
    <lineage>
        <taxon>Bacteria</taxon>
        <taxon>Deltaproteobacteria</taxon>
        <taxon>environmental samples</taxon>
    </lineage>
</organism>
<dbReference type="InterPro" id="IPR005467">
    <property type="entry name" value="His_kinase_dom"/>
</dbReference>
<evidence type="ECO:0000256" key="1">
    <source>
        <dbReference type="ARBA" id="ARBA00000085"/>
    </source>
</evidence>
<dbReference type="NCBIfam" id="TIGR00229">
    <property type="entry name" value="sensory_box"/>
    <property type="match status" value="1"/>
</dbReference>
<dbReference type="PROSITE" id="PS50110">
    <property type="entry name" value="RESPONSE_REGULATORY"/>
    <property type="match status" value="2"/>
</dbReference>
<dbReference type="Gene3D" id="3.40.50.2300">
    <property type="match status" value="2"/>
</dbReference>